<dbReference type="Proteomes" id="UP001221757">
    <property type="component" value="Unassembled WGS sequence"/>
</dbReference>
<organism evidence="1 2">
    <name type="scientific">Mycena rosella</name>
    <name type="common">Pink bonnet</name>
    <name type="synonym">Agaricus rosellus</name>
    <dbReference type="NCBI Taxonomy" id="1033263"/>
    <lineage>
        <taxon>Eukaryota</taxon>
        <taxon>Fungi</taxon>
        <taxon>Dikarya</taxon>
        <taxon>Basidiomycota</taxon>
        <taxon>Agaricomycotina</taxon>
        <taxon>Agaricomycetes</taxon>
        <taxon>Agaricomycetidae</taxon>
        <taxon>Agaricales</taxon>
        <taxon>Marasmiineae</taxon>
        <taxon>Mycenaceae</taxon>
        <taxon>Mycena</taxon>
    </lineage>
</organism>
<evidence type="ECO:0000313" key="1">
    <source>
        <dbReference type="EMBL" id="KAJ7672905.1"/>
    </source>
</evidence>
<comment type="caution">
    <text evidence="1">The sequence shown here is derived from an EMBL/GenBank/DDBJ whole genome shotgun (WGS) entry which is preliminary data.</text>
</comment>
<accession>A0AAD7D0K3</accession>
<proteinExistence type="predicted"/>
<evidence type="ECO:0000313" key="2">
    <source>
        <dbReference type="Proteomes" id="UP001221757"/>
    </source>
</evidence>
<dbReference type="EMBL" id="JARKIE010000164">
    <property type="protein sequence ID" value="KAJ7672905.1"/>
    <property type="molecule type" value="Genomic_DNA"/>
</dbReference>
<reference evidence="1" key="1">
    <citation type="submission" date="2023-03" db="EMBL/GenBank/DDBJ databases">
        <title>Massive genome expansion in bonnet fungi (Mycena s.s.) driven by repeated elements and novel gene families across ecological guilds.</title>
        <authorList>
            <consortium name="Lawrence Berkeley National Laboratory"/>
            <person name="Harder C.B."/>
            <person name="Miyauchi S."/>
            <person name="Viragh M."/>
            <person name="Kuo A."/>
            <person name="Thoen E."/>
            <person name="Andreopoulos B."/>
            <person name="Lu D."/>
            <person name="Skrede I."/>
            <person name="Drula E."/>
            <person name="Henrissat B."/>
            <person name="Morin E."/>
            <person name="Kohler A."/>
            <person name="Barry K."/>
            <person name="LaButti K."/>
            <person name="Morin E."/>
            <person name="Salamov A."/>
            <person name="Lipzen A."/>
            <person name="Mereny Z."/>
            <person name="Hegedus B."/>
            <person name="Baldrian P."/>
            <person name="Stursova M."/>
            <person name="Weitz H."/>
            <person name="Taylor A."/>
            <person name="Grigoriev I.V."/>
            <person name="Nagy L.G."/>
            <person name="Martin F."/>
            <person name="Kauserud H."/>
        </authorList>
    </citation>
    <scope>NUCLEOTIDE SEQUENCE</scope>
    <source>
        <strain evidence="1">CBHHK067</strain>
    </source>
</reference>
<keyword evidence="2" id="KW-1185">Reference proteome</keyword>
<dbReference type="AlphaFoldDB" id="A0AAD7D0K3"/>
<gene>
    <name evidence="1" type="ORF">B0H17DRAFT_1141008</name>
</gene>
<name>A0AAD7D0K3_MYCRO</name>
<sequence length="345" mass="38513">MYNLIMGQWGTFTKGSFQTAMKFYPLADYNGSFSLQGQHIYGEMRYICTTSNVTGAASNFGLKAYHATWLGLESIPEFQRLQFYWNFPYILGPKFASATTWGRKQISTTDGTIIAGVTVLVLGFIRMLQRILKRSWDIARSRSRVEAGQQTGLVPLESASTSSTSLGNVDGKDTHELMNVYIGQFDLFGNGTNSDPSDISRTPERLLRRTAANGKRRVYVWLVPVPASESMLILDLRPACRLRKKLTQSLQTENRALVSVDSATLPMDANAMNRRVQGWYKSVHAVVPDACHVSFDFQDGRPMDPYETVPYSARHYVLHRVNAFGLYILPAAVGRLSGIDVDALA</sequence>
<protein>
    <submittedName>
        <fullName evidence="1">Uncharacterized protein</fullName>
    </submittedName>
</protein>